<evidence type="ECO:0000313" key="2">
    <source>
        <dbReference type="EMBL" id="CEK72719.1"/>
    </source>
</evidence>
<reference evidence="2" key="1">
    <citation type="submission" date="2014-12" db="EMBL/GenBank/DDBJ databases">
        <title>Insight into the proteome of Arion vulgaris.</title>
        <authorList>
            <person name="Aradska J."/>
            <person name="Bulat T."/>
            <person name="Smidak R."/>
            <person name="Sarate P."/>
            <person name="Gangsoo J."/>
            <person name="Sialana F."/>
            <person name="Bilban M."/>
            <person name="Lubec G."/>
        </authorList>
    </citation>
    <scope>NUCLEOTIDE SEQUENCE</scope>
    <source>
        <tissue evidence="2">Skin</tissue>
    </source>
</reference>
<gene>
    <name evidence="2" type="primary">ORF83648</name>
</gene>
<dbReference type="EMBL" id="HACG01025854">
    <property type="protein sequence ID" value="CEK72719.1"/>
    <property type="molecule type" value="Transcribed_RNA"/>
</dbReference>
<organism evidence="2">
    <name type="scientific">Arion vulgaris</name>
    <dbReference type="NCBI Taxonomy" id="1028688"/>
    <lineage>
        <taxon>Eukaryota</taxon>
        <taxon>Metazoa</taxon>
        <taxon>Spiralia</taxon>
        <taxon>Lophotrochozoa</taxon>
        <taxon>Mollusca</taxon>
        <taxon>Gastropoda</taxon>
        <taxon>Heterobranchia</taxon>
        <taxon>Euthyneura</taxon>
        <taxon>Panpulmonata</taxon>
        <taxon>Eupulmonata</taxon>
        <taxon>Stylommatophora</taxon>
        <taxon>Helicina</taxon>
        <taxon>Arionoidea</taxon>
        <taxon>Arionidae</taxon>
        <taxon>Arion</taxon>
    </lineage>
</organism>
<name>A0A0B6ZVR3_9EUPU</name>
<protein>
    <submittedName>
        <fullName evidence="2">Uncharacterized protein</fullName>
    </submittedName>
</protein>
<sequence>MLIIPTQRIFKTNPALAMSLTLICPVAKTIAFGGVATGRMKAIEHARTAGYNKYNGFIRKDIANSARIGQRMLADAALLVISVMKEIASDRIRTINHGSMPANTDIREPIHNDRPES</sequence>
<evidence type="ECO:0000256" key="1">
    <source>
        <dbReference type="SAM" id="MobiDB-lite"/>
    </source>
</evidence>
<accession>A0A0B6ZVR3</accession>
<feature type="region of interest" description="Disordered" evidence="1">
    <location>
        <begin position="98"/>
        <end position="117"/>
    </location>
</feature>
<feature type="compositionally biased region" description="Basic and acidic residues" evidence="1">
    <location>
        <begin position="105"/>
        <end position="117"/>
    </location>
</feature>
<dbReference type="AlphaFoldDB" id="A0A0B6ZVR3"/>
<proteinExistence type="predicted"/>